<gene>
    <name evidence="1" type="ORF">Patl1_33309</name>
</gene>
<dbReference type="Proteomes" id="UP001164250">
    <property type="component" value="Chromosome 15"/>
</dbReference>
<comment type="caution">
    <text evidence="1">The sequence shown here is derived from an EMBL/GenBank/DDBJ whole genome shotgun (WGS) entry which is preliminary data.</text>
</comment>
<name>A0ACC0ZR99_9ROSI</name>
<protein>
    <submittedName>
        <fullName evidence="1">Uncharacterized protein</fullName>
    </submittedName>
</protein>
<accession>A0ACC0ZR99</accession>
<organism evidence="1 2">
    <name type="scientific">Pistacia atlantica</name>
    <dbReference type="NCBI Taxonomy" id="434234"/>
    <lineage>
        <taxon>Eukaryota</taxon>
        <taxon>Viridiplantae</taxon>
        <taxon>Streptophyta</taxon>
        <taxon>Embryophyta</taxon>
        <taxon>Tracheophyta</taxon>
        <taxon>Spermatophyta</taxon>
        <taxon>Magnoliopsida</taxon>
        <taxon>eudicotyledons</taxon>
        <taxon>Gunneridae</taxon>
        <taxon>Pentapetalae</taxon>
        <taxon>rosids</taxon>
        <taxon>malvids</taxon>
        <taxon>Sapindales</taxon>
        <taxon>Anacardiaceae</taxon>
        <taxon>Pistacia</taxon>
    </lineage>
</organism>
<evidence type="ECO:0000313" key="1">
    <source>
        <dbReference type="EMBL" id="KAJ0075596.1"/>
    </source>
</evidence>
<sequence length="66" mass="7447">MALRIELLHLLAEATSGIAQHTCGIFNLFQVDQNTQLVVNVRVRRCLSNIFGKYKIMDSVIISLVM</sequence>
<evidence type="ECO:0000313" key="2">
    <source>
        <dbReference type="Proteomes" id="UP001164250"/>
    </source>
</evidence>
<dbReference type="EMBL" id="CM047910">
    <property type="protein sequence ID" value="KAJ0075596.1"/>
    <property type="molecule type" value="Genomic_DNA"/>
</dbReference>
<keyword evidence="2" id="KW-1185">Reference proteome</keyword>
<proteinExistence type="predicted"/>
<reference evidence="2" key="1">
    <citation type="journal article" date="2023" name="G3 (Bethesda)">
        <title>Genome assembly and association tests identify interacting loci associated with vigor, precocity, and sex in interspecific pistachio rootstocks.</title>
        <authorList>
            <person name="Palmer W."/>
            <person name="Jacygrad E."/>
            <person name="Sagayaradj S."/>
            <person name="Cavanaugh K."/>
            <person name="Han R."/>
            <person name="Bertier L."/>
            <person name="Beede B."/>
            <person name="Kafkas S."/>
            <person name="Golino D."/>
            <person name="Preece J."/>
            <person name="Michelmore R."/>
        </authorList>
    </citation>
    <scope>NUCLEOTIDE SEQUENCE [LARGE SCALE GENOMIC DNA]</scope>
</reference>